<protein>
    <recommendedName>
        <fullName evidence="4">Wall-associated receptor kinase galacturonan-binding domain-containing protein</fullName>
    </recommendedName>
</protein>
<name>A0A811PUY5_9POAL</name>
<feature type="domain" description="Wall-associated receptor kinase galacturonan-binding" evidence="4">
    <location>
        <begin position="37"/>
        <end position="93"/>
    </location>
</feature>
<evidence type="ECO:0000313" key="6">
    <source>
        <dbReference type="Proteomes" id="UP000604825"/>
    </source>
</evidence>
<proteinExistence type="predicted"/>
<comment type="caution">
    <text evidence="5">The sequence shown here is derived from an EMBL/GenBank/DDBJ whole genome shotgun (WGS) entry which is preliminary data.</text>
</comment>
<accession>A0A811PUY5</accession>
<evidence type="ECO:0000259" key="4">
    <source>
        <dbReference type="Pfam" id="PF13947"/>
    </source>
</evidence>
<dbReference type="GO" id="GO:0016020">
    <property type="term" value="C:membrane"/>
    <property type="evidence" value="ECO:0007669"/>
    <property type="project" value="UniProtKB-SubCell"/>
</dbReference>
<keyword evidence="2 3" id="KW-0732">Signal</keyword>
<feature type="chain" id="PRO_5032714143" description="Wall-associated receptor kinase galacturonan-binding domain-containing protein" evidence="3">
    <location>
        <begin position="17"/>
        <end position="185"/>
    </location>
</feature>
<gene>
    <name evidence="5" type="ORF">NCGR_LOCUS33973</name>
</gene>
<comment type="subcellular location">
    <subcellularLocation>
        <location evidence="1">Membrane</location>
        <topology evidence="1">Single-pass membrane protein</topology>
    </subcellularLocation>
</comment>
<evidence type="ECO:0000256" key="3">
    <source>
        <dbReference type="SAM" id="SignalP"/>
    </source>
</evidence>
<dbReference type="AlphaFoldDB" id="A0A811PUY5"/>
<dbReference type="InterPro" id="IPR025287">
    <property type="entry name" value="WAK_GUB"/>
</dbReference>
<reference evidence="5" key="1">
    <citation type="submission" date="2020-10" db="EMBL/GenBank/DDBJ databases">
        <authorList>
            <person name="Han B."/>
            <person name="Lu T."/>
            <person name="Zhao Q."/>
            <person name="Huang X."/>
            <person name="Zhao Y."/>
        </authorList>
    </citation>
    <scope>NUCLEOTIDE SEQUENCE</scope>
</reference>
<dbReference type="OrthoDB" id="786317at2759"/>
<dbReference type="PANTHER" id="PTHR33491">
    <property type="entry name" value="OSJNBA0016N04.9 PROTEIN"/>
    <property type="match status" value="1"/>
</dbReference>
<dbReference type="Pfam" id="PF13947">
    <property type="entry name" value="GUB_WAK_bind"/>
    <property type="match status" value="1"/>
</dbReference>
<dbReference type="Proteomes" id="UP000604825">
    <property type="component" value="Unassembled WGS sequence"/>
</dbReference>
<keyword evidence="6" id="KW-1185">Reference proteome</keyword>
<dbReference type="GO" id="GO:0030247">
    <property type="term" value="F:polysaccharide binding"/>
    <property type="evidence" value="ECO:0007669"/>
    <property type="project" value="InterPro"/>
</dbReference>
<evidence type="ECO:0000313" key="5">
    <source>
        <dbReference type="EMBL" id="CAD6250179.1"/>
    </source>
</evidence>
<feature type="signal peptide" evidence="3">
    <location>
        <begin position="1"/>
        <end position="16"/>
    </location>
</feature>
<evidence type="ECO:0000256" key="2">
    <source>
        <dbReference type="ARBA" id="ARBA00022729"/>
    </source>
</evidence>
<sequence length="185" mass="19828">MAFALACLAAMPAASAASGDDGGILYIPSAASLAHHCPSSCGNVDITYPFGVGPGCFRQGFELTCNHTTQPPKLFLGNSTTQVTYISIGDSNLVYVPAMFFNGTSMEEYGTNTYNVSWDAPVKGITISSYYNTFFFLGCDFDVDLFDSMRNPIDSCMSRCHGKVLPNQGPCNGFGCCSIRLQNDI</sequence>
<dbReference type="EMBL" id="CAJGYO010000008">
    <property type="protein sequence ID" value="CAD6250179.1"/>
    <property type="molecule type" value="Genomic_DNA"/>
</dbReference>
<organism evidence="5 6">
    <name type="scientific">Miscanthus lutarioriparius</name>
    <dbReference type="NCBI Taxonomy" id="422564"/>
    <lineage>
        <taxon>Eukaryota</taxon>
        <taxon>Viridiplantae</taxon>
        <taxon>Streptophyta</taxon>
        <taxon>Embryophyta</taxon>
        <taxon>Tracheophyta</taxon>
        <taxon>Spermatophyta</taxon>
        <taxon>Magnoliopsida</taxon>
        <taxon>Liliopsida</taxon>
        <taxon>Poales</taxon>
        <taxon>Poaceae</taxon>
        <taxon>PACMAD clade</taxon>
        <taxon>Panicoideae</taxon>
        <taxon>Andropogonodae</taxon>
        <taxon>Andropogoneae</taxon>
        <taxon>Saccharinae</taxon>
        <taxon>Miscanthus</taxon>
    </lineage>
</organism>
<evidence type="ECO:0000256" key="1">
    <source>
        <dbReference type="ARBA" id="ARBA00004167"/>
    </source>
</evidence>